<accession>A0A5P8W4Q6</accession>
<reference evidence="3 4" key="1">
    <citation type="submission" date="2019-10" db="EMBL/GenBank/DDBJ databases">
        <title>Genomic and transcriptomic insights into the perfect genentic adaptation of a filamentous nitrogen-fixing cyanobacterium to rice fields.</title>
        <authorList>
            <person name="Chen Z."/>
        </authorList>
    </citation>
    <scope>NUCLEOTIDE SEQUENCE [LARGE SCALE GENOMIC DNA]</scope>
    <source>
        <strain evidence="3">CCNUC1</strain>
    </source>
</reference>
<evidence type="ECO:0000256" key="1">
    <source>
        <dbReference type="SAM" id="MobiDB-lite"/>
    </source>
</evidence>
<gene>
    <name evidence="3" type="ORF">GXM_04983</name>
</gene>
<dbReference type="KEGG" id="nsh:GXM_04983"/>
<feature type="signal peptide" evidence="2">
    <location>
        <begin position="1"/>
        <end position="21"/>
    </location>
</feature>
<dbReference type="RefSeq" id="WP_225892218.1">
    <property type="nucleotide sequence ID" value="NZ_CP045226.1"/>
</dbReference>
<dbReference type="AlphaFoldDB" id="A0A5P8W4Q6"/>
<feature type="region of interest" description="Disordered" evidence="1">
    <location>
        <begin position="57"/>
        <end position="77"/>
    </location>
</feature>
<evidence type="ECO:0000313" key="3">
    <source>
        <dbReference type="EMBL" id="QFS47491.1"/>
    </source>
</evidence>
<feature type="chain" id="PRO_5024918682" evidence="2">
    <location>
        <begin position="22"/>
        <end position="309"/>
    </location>
</feature>
<name>A0A5P8W4Q6_9NOSO</name>
<proteinExistence type="predicted"/>
<organism evidence="3 4">
    <name type="scientific">Nostoc sphaeroides CCNUC1</name>
    <dbReference type="NCBI Taxonomy" id="2653204"/>
    <lineage>
        <taxon>Bacteria</taxon>
        <taxon>Bacillati</taxon>
        <taxon>Cyanobacteriota</taxon>
        <taxon>Cyanophyceae</taxon>
        <taxon>Nostocales</taxon>
        <taxon>Nostocaceae</taxon>
        <taxon>Nostoc</taxon>
    </lineage>
</organism>
<evidence type="ECO:0000256" key="2">
    <source>
        <dbReference type="SAM" id="SignalP"/>
    </source>
</evidence>
<evidence type="ECO:0000313" key="4">
    <source>
        <dbReference type="Proteomes" id="UP000326678"/>
    </source>
</evidence>
<dbReference type="Proteomes" id="UP000326678">
    <property type="component" value="Chromosome Gxm1"/>
</dbReference>
<keyword evidence="4" id="KW-1185">Reference proteome</keyword>
<keyword evidence="2" id="KW-0732">Signal</keyword>
<protein>
    <submittedName>
        <fullName evidence="3">Uncharacterized protein</fullName>
    </submittedName>
</protein>
<sequence>MRKTTIFTLTLLSLAILPAMAQVNTGLGQVWDDIQSYSADMGKYLQNNQSENLKPVEAQSRNALDSSKGDTELKIPNPVTAGQKVRDNIINESYRSQSKESRFENNAAVRANLVSNELNRFITRGAAEAILGKDGQNRTQAKLENTQNTLEEINAISDTAGAKNNLFSSKFEQLTRRIETASTTDVTKLAATGTLSGLQNLAQILGDNHLETIKIQRAQSAIIGETFAQTMQTNQSLQYSNLNLANISQQAEEANRARRVDTSTEAARLLRATSQLDLFGREGLDKCGMNLQLKPLEMQIRDKLCQVIR</sequence>
<dbReference type="EMBL" id="CP045226">
    <property type="protein sequence ID" value="QFS47491.1"/>
    <property type="molecule type" value="Genomic_DNA"/>
</dbReference>